<dbReference type="RefSeq" id="WP_055201117.1">
    <property type="nucleotide sequence ID" value="NZ_BTHH01000024.1"/>
</dbReference>
<organism evidence="1 2">
    <name type="scientific">Blautia wexlerae</name>
    <dbReference type="NCBI Taxonomy" id="418240"/>
    <lineage>
        <taxon>Bacteria</taxon>
        <taxon>Bacillati</taxon>
        <taxon>Bacillota</taxon>
        <taxon>Clostridia</taxon>
        <taxon>Lachnospirales</taxon>
        <taxon>Lachnospiraceae</taxon>
        <taxon>Blautia</taxon>
    </lineage>
</organism>
<evidence type="ECO:0000313" key="1">
    <source>
        <dbReference type="EMBL" id="CUO52434.1"/>
    </source>
</evidence>
<sequence>MKKPSDFYCCICGQPLNDRQDLFVKIRDNDSEETLRIVPVHSGNCDNTLCKQESAKGNNTNSCFNFYSFGNDKELEKYLVTGEV</sequence>
<dbReference type="Proteomes" id="UP000095431">
    <property type="component" value="Unassembled WGS sequence"/>
</dbReference>
<name>A0A174FQD6_9FIRM</name>
<evidence type="ECO:0000313" key="2">
    <source>
        <dbReference type="Proteomes" id="UP000095431"/>
    </source>
</evidence>
<accession>A0A174FQD6</accession>
<gene>
    <name evidence="1" type="ORF">ERS852478_03081</name>
</gene>
<dbReference type="EMBL" id="CYZN01000025">
    <property type="protein sequence ID" value="CUO52434.1"/>
    <property type="molecule type" value="Genomic_DNA"/>
</dbReference>
<dbReference type="AlphaFoldDB" id="A0A174FQD6"/>
<protein>
    <submittedName>
        <fullName evidence="1">Uncharacterized protein</fullName>
    </submittedName>
</protein>
<reference evidence="1 2" key="1">
    <citation type="submission" date="2015-09" db="EMBL/GenBank/DDBJ databases">
        <authorList>
            <consortium name="Pathogen Informatics"/>
        </authorList>
    </citation>
    <scope>NUCLEOTIDE SEQUENCE [LARGE SCALE GENOMIC DNA]</scope>
    <source>
        <strain evidence="1 2">2789STDY5834863</strain>
    </source>
</reference>
<proteinExistence type="predicted"/>